<feature type="transmembrane region" description="Helical" evidence="1">
    <location>
        <begin position="357"/>
        <end position="377"/>
    </location>
</feature>
<dbReference type="OrthoDB" id="8230517at2"/>
<keyword evidence="1" id="KW-0472">Membrane</keyword>
<keyword evidence="1" id="KW-0812">Transmembrane</keyword>
<name>E7REJ8_9BACL</name>
<dbReference type="RefSeq" id="WP_008429315.1">
    <property type="nucleotide sequence ID" value="NZ_AEPB01000015.1"/>
</dbReference>
<proteinExistence type="predicted"/>
<dbReference type="Proteomes" id="UP000003052">
    <property type="component" value="Unassembled WGS sequence"/>
</dbReference>
<dbReference type="Pfam" id="PF11193">
    <property type="entry name" value="DUF2812"/>
    <property type="match status" value="2"/>
</dbReference>
<dbReference type="eggNOG" id="ENOG50311MV">
    <property type="taxonomic scope" value="Bacteria"/>
</dbReference>
<dbReference type="EMBL" id="AEPB01000015">
    <property type="protein sequence ID" value="EGA90579.1"/>
    <property type="molecule type" value="Genomic_DNA"/>
</dbReference>
<accession>E7REJ8</accession>
<dbReference type="AlphaFoldDB" id="E7REJ8"/>
<organism evidence="2 3">
    <name type="scientific">Planococcus donghaensis MPA1U2</name>
    <dbReference type="NCBI Taxonomy" id="933115"/>
    <lineage>
        <taxon>Bacteria</taxon>
        <taxon>Bacillati</taxon>
        <taxon>Bacillota</taxon>
        <taxon>Bacilli</taxon>
        <taxon>Bacillales</taxon>
        <taxon>Caryophanaceae</taxon>
        <taxon>Planococcus</taxon>
    </lineage>
</organism>
<evidence type="ECO:0000313" key="3">
    <source>
        <dbReference type="Proteomes" id="UP000003052"/>
    </source>
</evidence>
<evidence type="ECO:0008006" key="4">
    <source>
        <dbReference type="Google" id="ProtNLM"/>
    </source>
</evidence>
<gene>
    <name evidence="2" type="ORF">GPDM_04439</name>
</gene>
<reference evidence="2 3" key="1">
    <citation type="journal article" date="2011" name="J. Bacteriol.">
        <title>The Draft Genome of Planococcus donghaensis MPA1U2 Reveals Nonsporulation Pathways Controlled by a Conserved Spo0A Regulon.</title>
        <authorList>
            <person name="Pearson M.D."/>
            <person name="Noller H.F."/>
        </authorList>
    </citation>
    <scope>NUCLEOTIDE SEQUENCE [LARGE SCALE GENOMIC DNA]</scope>
    <source>
        <strain evidence="2 3">MPA1U2</strain>
    </source>
</reference>
<protein>
    <recommendedName>
        <fullName evidence="4">DUF2812 domain-containing protein</fullName>
    </recommendedName>
</protein>
<keyword evidence="1" id="KW-1133">Transmembrane helix</keyword>
<feature type="transmembrane region" description="Helical" evidence="1">
    <location>
        <begin position="326"/>
        <end position="345"/>
    </location>
</feature>
<evidence type="ECO:0000313" key="2">
    <source>
        <dbReference type="EMBL" id="EGA90579.1"/>
    </source>
</evidence>
<dbReference type="InterPro" id="IPR021359">
    <property type="entry name" value="DUF2812"/>
</dbReference>
<feature type="transmembrane region" description="Helical" evidence="1">
    <location>
        <begin position="110"/>
        <end position="137"/>
    </location>
</feature>
<evidence type="ECO:0000256" key="1">
    <source>
        <dbReference type="SAM" id="Phobius"/>
    </source>
</evidence>
<feature type="transmembrane region" description="Helical" evidence="1">
    <location>
        <begin position="149"/>
        <end position="172"/>
    </location>
</feature>
<sequence>MKKMYRPFWSYDVEKTEEWLSQMENNGHVFEKLNRWTRCFYFKEAVPESRIYRIAYDKFKSPALAPTLQKEGWNVASLAGKWQIATNRQPAETIKNSPSRDGVIKHNQTITYVFFGLLFYLLSVLIAPISLAFSYLFTDEAIVIEESPYWIITYAFFALVISLVAIGIYSITKITKTNKDLRGRIAVETLSKSKKLNKQEERQLKHSGRRVTKIRLAWMYSPDKLESWLESMEQRGFNLYHVNRIGMIFHFTMGEPRCVAYKVDYQRQPPASYFSIHKEAGWSNCFHSISNFENWTIWSQEYSQDQERPQLYSNDSSRINQAKKMVFTYTVFFLPFTLLYLYFLVNSFQHETAISQWVSWGTFAFILCITIYGSLLVKLWSYYIRLKKCASA</sequence>
<comment type="caution">
    <text evidence="2">The sequence shown here is derived from an EMBL/GenBank/DDBJ whole genome shotgun (WGS) entry which is preliminary data.</text>
</comment>